<dbReference type="AlphaFoldDB" id="A0A382MCQ4"/>
<evidence type="ECO:0000256" key="4">
    <source>
        <dbReference type="ARBA" id="ARBA00022723"/>
    </source>
</evidence>
<dbReference type="SFLD" id="SFLDG01101">
    <property type="entry name" value="Uncharacterised_Radical_SAM_Su"/>
    <property type="match status" value="1"/>
</dbReference>
<evidence type="ECO:0000256" key="1">
    <source>
        <dbReference type="ARBA" id="ARBA00001966"/>
    </source>
</evidence>
<dbReference type="GO" id="GO:0046872">
    <property type="term" value="F:metal ion binding"/>
    <property type="evidence" value="ECO:0007669"/>
    <property type="project" value="UniProtKB-KW"/>
</dbReference>
<dbReference type="InterPro" id="IPR058240">
    <property type="entry name" value="rSAM_sf"/>
</dbReference>
<dbReference type="PIRSF" id="PIRSF004869">
    <property type="entry name" value="PflX_prd"/>
    <property type="match status" value="1"/>
</dbReference>
<name>A0A382MCQ4_9ZZZZ</name>
<organism evidence="8">
    <name type="scientific">marine metagenome</name>
    <dbReference type="NCBI Taxonomy" id="408172"/>
    <lineage>
        <taxon>unclassified sequences</taxon>
        <taxon>metagenomes</taxon>
        <taxon>ecological metagenomes</taxon>
    </lineage>
</organism>
<dbReference type="Pfam" id="PF04055">
    <property type="entry name" value="Radical_SAM"/>
    <property type="match status" value="1"/>
</dbReference>
<protein>
    <recommendedName>
        <fullName evidence="7">Radical SAM core domain-containing protein</fullName>
    </recommendedName>
</protein>
<dbReference type="GO" id="GO:0051539">
    <property type="term" value="F:4 iron, 4 sulfur cluster binding"/>
    <property type="evidence" value="ECO:0007669"/>
    <property type="project" value="UniProtKB-KW"/>
</dbReference>
<dbReference type="SFLD" id="SFLDS00029">
    <property type="entry name" value="Radical_SAM"/>
    <property type="match status" value="1"/>
</dbReference>
<dbReference type="InterPro" id="IPR016431">
    <property type="entry name" value="Pyrv-formate_lyase-activ_prd"/>
</dbReference>
<keyword evidence="4" id="KW-0479">Metal-binding</keyword>
<keyword evidence="2" id="KW-0004">4Fe-4S</keyword>
<evidence type="ECO:0000256" key="2">
    <source>
        <dbReference type="ARBA" id="ARBA00022485"/>
    </source>
</evidence>
<dbReference type="CDD" id="cd01335">
    <property type="entry name" value="Radical_SAM"/>
    <property type="match status" value="1"/>
</dbReference>
<dbReference type="GO" id="GO:0003824">
    <property type="term" value="F:catalytic activity"/>
    <property type="evidence" value="ECO:0007669"/>
    <property type="project" value="InterPro"/>
</dbReference>
<comment type="cofactor">
    <cofactor evidence="1">
        <name>[4Fe-4S] cluster</name>
        <dbReference type="ChEBI" id="CHEBI:49883"/>
    </cofactor>
</comment>
<evidence type="ECO:0000256" key="3">
    <source>
        <dbReference type="ARBA" id="ARBA00022691"/>
    </source>
</evidence>
<dbReference type="InterPro" id="IPR034457">
    <property type="entry name" value="Organic_radical-activating"/>
</dbReference>
<proteinExistence type="predicted"/>
<dbReference type="NCBIfam" id="TIGR04337">
    <property type="entry name" value="AmmeMemoSam_rS"/>
    <property type="match status" value="1"/>
</dbReference>
<evidence type="ECO:0000313" key="8">
    <source>
        <dbReference type="EMBL" id="SVC46318.1"/>
    </source>
</evidence>
<evidence type="ECO:0000256" key="5">
    <source>
        <dbReference type="ARBA" id="ARBA00023004"/>
    </source>
</evidence>
<evidence type="ECO:0000256" key="6">
    <source>
        <dbReference type="ARBA" id="ARBA00023014"/>
    </source>
</evidence>
<feature type="non-terminal residue" evidence="8">
    <location>
        <position position="1"/>
    </location>
</feature>
<dbReference type="InterPro" id="IPR027596">
    <property type="entry name" value="AmmeMemoSam_rS"/>
</dbReference>
<sequence length="332" mass="38186">PRYCKIGDGQAGFCYIRRNREGVLYQDGYGTSTGFAVDPIEKKPLNHFLPGTKVLSFGTAGCNLGCKFCQNWDISKNKLDEVQSHKQLTPKDIVNITLKNGCPSIAYTYNDPTIWGEWVMDIAKEARISNIKNVMVTAGYITKEAREEIYPFIDAANIDLKAFTEVFYHKLTYSHLEDVLDTIKWMYNETDVWVELTNLVIPTHNDEEDEFKEMVEWILENCDENIPLHFTAFHPDFKMRDLPRTPQDTLNRARKIAISMGMKYVYVGNVHDIEGQTTYCPSCKTHLIQRDWHSVRENRMNKNKCSICNTIISGIFTKESYTSDGLRYGVGL</sequence>
<accession>A0A382MCQ4</accession>
<dbReference type="InterPro" id="IPR007197">
    <property type="entry name" value="rSAM"/>
</dbReference>
<dbReference type="InterPro" id="IPR013785">
    <property type="entry name" value="Aldolase_TIM"/>
</dbReference>
<keyword evidence="5" id="KW-0408">Iron</keyword>
<feature type="domain" description="Radical SAM core" evidence="7">
    <location>
        <begin position="47"/>
        <end position="269"/>
    </location>
</feature>
<dbReference type="EMBL" id="UINC01092599">
    <property type="protein sequence ID" value="SVC46318.1"/>
    <property type="molecule type" value="Genomic_DNA"/>
</dbReference>
<dbReference type="Gene3D" id="3.20.20.70">
    <property type="entry name" value="Aldolase class I"/>
    <property type="match status" value="1"/>
</dbReference>
<dbReference type="PANTHER" id="PTHR30352:SF5">
    <property type="entry name" value="PYRUVATE FORMATE-LYASE 1-ACTIVATING ENZYME"/>
    <property type="match status" value="1"/>
</dbReference>
<keyword evidence="6" id="KW-0411">Iron-sulfur</keyword>
<gene>
    <name evidence="8" type="ORF">METZ01_LOCUS299172</name>
</gene>
<dbReference type="PROSITE" id="PS51918">
    <property type="entry name" value="RADICAL_SAM"/>
    <property type="match status" value="1"/>
</dbReference>
<reference evidence="8" key="1">
    <citation type="submission" date="2018-05" db="EMBL/GenBank/DDBJ databases">
        <authorList>
            <person name="Lanie J.A."/>
            <person name="Ng W.-L."/>
            <person name="Kazmierczak K.M."/>
            <person name="Andrzejewski T.M."/>
            <person name="Davidsen T.M."/>
            <person name="Wayne K.J."/>
            <person name="Tettelin H."/>
            <person name="Glass J.I."/>
            <person name="Rusch D."/>
            <person name="Podicherti R."/>
            <person name="Tsui H.-C.T."/>
            <person name="Winkler M.E."/>
        </authorList>
    </citation>
    <scope>NUCLEOTIDE SEQUENCE</scope>
</reference>
<evidence type="ECO:0000259" key="7">
    <source>
        <dbReference type="PROSITE" id="PS51918"/>
    </source>
</evidence>
<dbReference type="PANTHER" id="PTHR30352">
    <property type="entry name" value="PYRUVATE FORMATE-LYASE-ACTIVATING ENZYME"/>
    <property type="match status" value="1"/>
</dbReference>
<dbReference type="SUPFAM" id="SSF102114">
    <property type="entry name" value="Radical SAM enzymes"/>
    <property type="match status" value="1"/>
</dbReference>
<keyword evidence="3" id="KW-0949">S-adenosyl-L-methionine</keyword>